<accession>A0ABW4BQC0</accession>
<organism evidence="1 2">
    <name type="scientific">Lapidilactobacillus gannanensis</name>
    <dbReference type="NCBI Taxonomy" id="2486002"/>
    <lineage>
        <taxon>Bacteria</taxon>
        <taxon>Bacillati</taxon>
        <taxon>Bacillota</taxon>
        <taxon>Bacilli</taxon>
        <taxon>Lactobacillales</taxon>
        <taxon>Lactobacillaceae</taxon>
        <taxon>Lapidilactobacillus</taxon>
    </lineage>
</organism>
<reference evidence="2" key="1">
    <citation type="journal article" date="2019" name="Int. J. Syst. Evol. Microbiol.">
        <title>The Global Catalogue of Microorganisms (GCM) 10K type strain sequencing project: providing services to taxonomists for standard genome sequencing and annotation.</title>
        <authorList>
            <consortium name="The Broad Institute Genomics Platform"/>
            <consortium name="The Broad Institute Genome Sequencing Center for Infectious Disease"/>
            <person name="Wu L."/>
            <person name="Ma J."/>
        </authorList>
    </citation>
    <scope>NUCLEOTIDE SEQUENCE [LARGE SCALE GENOMIC DNA]</scope>
    <source>
        <strain evidence="2">CCM 8937</strain>
    </source>
</reference>
<comment type="caution">
    <text evidence="1">The sequence shown here is derived from an EMBL/GenBank/DDBJ whole genome shotgun (WGS) entry which is preliminary data.</text>
</comment>
<dbReference type="Proteomes" id="UP001597191">
    <property type="component" value="Unassembled WGS sequence"/>
</dbReference>
<evidence type="ECO:0000313" key="2">
    <source>
        <dbReference type="Proteomes" id="UP001597191"/>
    </source>
</evidence>
<sequence>MLDDRLIGMTFYNTSQLTTGVVELFGVYYHYRIEGQAQIGDVLEVFRVSPLFLYVRRPDDRLKF</sequence>
<evidence type="ECO:0000313" key="1">
    <source>
        <dbReference type="EMBL" id="MFD1411167.1"/>
    </source>
</evidence>
<name>A0ABW4BQC0_9LACO</name>
<keyword evidence="2" id="KW-1185">Reference proteome</keyword>
<dbReference type="EMBL" id="JBHTOH010000036">
    <property type="protein sequence ID" value="MFD1411167.1"/>
    <property type="molecule type" value="Genomic_DNA"/>
</dbReference>
<gene>
    <name evidence="1" type="ORF">ACFQ4R_06075</name>
</gene>
<proteinExistence type="predicted"/>
<dbReference type="RefSeq" id="WP_125649431.1">
    <property type="nucleotide sequence ID" value="NZ_JBHTOH010000036.1"/>
</dbReference>
<protein>
    <submittedName>
        <fullName evidence="1">Uncharacterized protein</fullName>
    </submittedName>
</protein>